<name>A0A0D1DCU7_9RHOB</name>
<keyword evidence="3" id="KW-1185">Reference proteome</keyword>
<dbReference type="OrthoDB" id="8478628at2"/>
<feature type="region of interest" description="Disordered" evidence="1">
    <location>
        <begin position="200"/>
        <end position="223"/>
    </location>
</feature>
<dbReference type="AlphaFoldDB" id="A0A0D1DCU7"/>
<evidence type="ECO:0000313" key="2">
    <source>
        <dbReference type="EMBL" id="KIT17793.1"/>
    </source>
</evidence>
<dbReference type="EMBL" id="JYFE01000014">
    <property type="protein sequence ID" value="KIT17793.1"/>
    <property type="molecule type" value="Genomic_DNA"/>
</dbReference>
<gene>
    <name evidence="2" type="ORF">jaqu_04520</name>
</gene>
<reference evidence="2 3" key="1">
    <citation type="submission" date="2015-02" db="EMBL/GenBank/DDBJ databases">
        <title>Genome Sequence of Jannaschia aquimarina DSM28248, a member of the Roseobacter clade.</title>
        <authorList>
            <person name="Voget S."/>
            <person name="Daniel R."/>
        </authorList>
    </citation>
    <scope>NUCLEOTIDE SEQUENCE [LARGE SCALE GENOMIC DNA]</scope>
    <source>
        <strain evidence="2 3">GSW-M26</strain>
    </source>
</reference>
<proteinExistence type="predicted"/>
<dbReference type="Proteomes" id="UP000032232">
    <property type="component" value="Unassembled WGS sequence"/>
</dbReference>
<sequence>MIDTEAPDGADIHSLTRARMTRVSPVLDEAWRYWSMLRTGGDLPRRDALDPSAMSLILGHSMILDRVRPGTVRVRLGGRVANGLMGMEVRGLPIRAFFDLLQRARAADLVERVFEDAATLELDLISDQDGHPLPARMIVLPLRDRSGEITKALAVLVPERVIDEGPRRFTIVRHHLAPTGVRPTRPATRPMPQFDAAMRAPAEQPAGFEEPSPGPVPWLRVVK</sequence>
<evidence type="ECO:0000256" key="1">
    <source>
        <dbReference type="SAM" id="MobiDB-lite"/>
    </source>
</evidence>
<dbReference type="STRING" id="935700.jaqu_04520"/>
<evidence type="ECO:0000313" key="3">
    <source>
        <dbReference type="Proteomes" id="UP000032232"/>
    </source>
</evidence>
<dbReference type="PATRIC" id="fig|935700.4.peg.482"/>
<dbReference type="RefSeq" id="WP_141134346.1">
    <property type="nucleotide sequence ID" value="NZ_FZPF01000006.1"/>
</dbReference>
<protein>
    <submittedName>
        <fullName evidence="2">PAS domain protein</fullName>
    </submittedName>
</protein>
<organism evidence="2 3">
    <name type="scientific">Jannaschia aquimarina</name>
    <dbReference type="NCBI Taxonomy" id="935700"/>
    <lineage>
        <taxon>Bacteria</taxon>
        <taxon>Pseudomonadati</taxon>
        <taxon>Pseudomonadota</taxon>
        <taxon>Alphaproteobacteria</taxon>
        <taxon>Rhodobacterales</taxon>
        <taxon>Roseobacteraceae</taxon>
        <taxon>Jannaschia</taxon>
    </lineage>
</organism>
<comment type="caution">
    <text evidence="2">The sequence shown here is derived from an EMBL/GenBank/DDBJ whole genome shotgun (WGS) entry which is preliminary data.</text>
</comment>
<dbReference type="Pfam" id="PF07310">
    <property type="entry name" value="PAS_5"/>
    <property type="match status" value="1"/>
</dbReference>
<dbReference type="InterPro" id="IPR009922">
    <property type="entry name" value="DUF1457"/>
</dbReference>
<accession>A0A0D1DCU7</accession>